<dbReference type="KEGG" id="saqu:EJC51_47110"/>
<keyword evidence="5" id="KW-1185">Reference proteome</keyword>
<dbReference type="PANTHER" id="PTHR46889:SF4">
    <property type="entry name" value="TRANSPOSASE INSO FOR INSERTION SEQUENCE ELEMENT IS911B-RELATED"/>
    <property type="match status" value="1"/>
</dbReference>
<dbReference type="GO" id="GO:0004803">
    <property type="term" value="F:transposase activity"/>
    <property type="evidence" value="ECO:0007669"/>
    <property type="project" value="InterPro"/>
</dbReference>
<evidence type="ECO:0000313" key="3">
    <source>
        <dbReference type="EMBL" id="AZP14767.1"/>
    </source>
</evidence>
<dbReference type="InterPro" id="IPR050900">
    <property type="entry name" value="Transposase_IS3/IS150/IS904"/>
</dbReference>
<dbReference type="KEGG" id="saqu:EJC51_00435"/>
<dbReference type="NCBIfam" id="NF033516">
    <property type="entry name" value="transpos_IS3"/>
    <property type="match status" value="1"/>
</dbReference>
<dbReference type="InterPro" id="IPR048020">
    <property type="entry name" value="Transpos_IS3"/>
</dbReference>
<evidence type="ECO:0000256" key="1">
    <source>
        <dbReference type="SAM" id="Coils"/>
    </source>
</evidence>
<sequence>MPKPYPKEFREDVVRVARNREPGVTLEQVAADFGVHPASLTKWIRRAAAEERGEPGPAAGPGSARSELAELAEARKRIRLLEQENEVLRRAAAYLSQANLPKMMYPLVRELAAAVAPRRVPVAVTCRVLGLARQPYYRWLRSPVTDTELTEAYRANALFNAHRDDPEFGHRFLVDEARAAGEAMAERTAWRICRDNRWWSVFGKRKGRGKNAKAGPPVHNDRVQRDFTAQAPNRLWLTDITEHPTGEGKLYLCAVKDVFSGRIVGYSIDARMKSRLAVTALESAIARRGQVAGCIVHSDRGSQFRSRKFVAVLTHHGMAGSMGKVGAAGDNAAMESFFALLQKNVLDRQVWSIRQELRIAIVTWIERNYHRRRRQRRLARLTPIEYETIMTPPAALAA</sequence>
<dbReference type="InterPro" id="IPR012337">
    <property type="entry name" value="RNaseH-like_sf"/>
</dbReference>
<dbReference type="Gene3D" id="3.30.420.10">
    <property type="entry name" value="Ribonuclease H-like superfamily/Ribonuclease H"/>
    <property type="match status" value="1"/>
</dbReference>
<dbReference type="Pfam" id="PF01527">
    <property type="entry name" value="HTH_Tnp_1"/>
    <property type="match status" value="1"/>
</dbReference>
<dbReference type="InterPro" id="IPR036397">
    <property type="entry name" value="RNaseH_sf"/>
</dbReference>
<feature type="domain" description="Integrase catalytic" evidence="2">
    <location>
        <begin position="228"/>
        <end position="391"/>
    </location>
</feature>
<dbReference type="Gene3D" id="1.10.10.60">
    <property type="entry name" value="Homeodomain-like"/>
    <property type="match status" value="1"/>
</dbReference>
<proteinExistence type="predicted"/>
<dbReference type="InterPro" id="IPR002514">
    <property type="entry name" value="Transposase_8"/>
</dbReference>
<dbReference type="RefSeq" id="WP_126269154.1">
    <property type="nucleotide sequence ID" value="NZ_CP034463.1"/>
</dbReference>
<keyword evidence="1" id="KW-0175">Coiled coil</keyword>
<dbReference type="GO" id="GO:0006313">
    <property type="term" value="P:DNA transposition"/>
    <property type="evidence" value="ECO:0007669"/>
    <property type="project" value="InterPro"/>
</dbReference>
<dbReference type="GO" id="GO:0015074">
    <property type="term" value="P:DNA integration"/>
    <property type="evidence" value="ECO:0007669"/>
    <property type="project" value="InterPro"/>
</dbReference>
<feature type="coiled-coil region" evidence="1">
    <location>
        <begin position="64"/>
        <end position="91"/>
    </location>
</feature>
<dbReference type="AlphaFoldDB" id="A0A3Q9BUL5"/>
<dbReference type="InterPro" id="IPR001584">
    <property type="entry name" value="Integrase_cat-core"/>
</dbReference>
<protein>
    <submittedName>
        <fullName evidence="3">IS3 family transposase</fullName>
    </submittedName>
</protein>
<evidence type="ECO:0000313" key="5">
    <source>
        <dbReference type="Proteomes" id="UP000280197"/>
    </source>
</evidence>
<evidence type="ECO:0000313" key="4">
    <source>
        <dbReference type="EMBL" id="AZP22937.1"/>
    </source>
</evidence>
<dbReference type="PROSITE" id="PS50994">
    <property type="entry name" value="INTEGRASE"/>
    <property type="match status" value="1"/>
</dbReference>
<dbReference type="InterPro" id="IPR009057">
    <property type="entry name" value="Homeodomain-like_sf"/>
</dbReference>
<dbReference type="SUPFAM" id="SSF46689">
    <property type="entry name" value="Homeodomain-like"/>
    <property type="match status" value="1"/>
</dbReference>
<dbReference type="PANTHER" id="PTHR46889">
    <property type="entry name" value="TRANSPOSASE INSF FOR INSERTION SEQUENCE IS3B-RELATED"/>
    <property type="match status" value="1"/>
</dbReference>
<reference evidence="3 5" key="1">
    <citation type="submission" date="2018-12" db="EMBL/GenBank/DDBJ databases">
        <authorList>
            <person name="Li K."/>
        </authorList>
    </citation>
    <scope>NUCLEOTIDE SEQUENCE [LARGE SCALE GENOMIC DNA]</scope>
    <source>
        <strain evidence="5">CR22</strain>
        <strain evidence="3">GGCR-6</strain>
    </source>
</reference>
<evidence type="ECO:0000259" key="2">
    <source>
        <dbReference type="PROSITE" id="PS50994"/>
    </source>
</evidence>
<dbReference type="EMBL" id="CP034463">
    <property type="protein sequence ID" value="AZP22937.1"/>
    <property type="molecule type" value="Genomic_DNA"/>
</dbReference>
<dbReference type="Proteomes" id="UP000280197">
    <property type="component" value="Chromosome"/>
</dbReference>
<name>A0A3Q9BUL5_9ACTN</name>
<gene>
    <name evidence="3" type="ORF">EJC51_00435</name>
    <name evidence="4" type="ORF">EJC51_47110</name>
</gene>
<dbReference type="Pfam" id="PF00665">
    <property type="entry name" value="rve"/>
    <property type="match status" value="1"/>
</dbReference>
<dbReference type="EMBL" id="CP034463">
    <property type="protein sequence ID" value="AZP14767.1"/>
    <property type="molecule type" value="Genomic_DNA"/>
</dbReference>
<accession>A0A3Q9BUL5</accession>
<dbReference type="SUPFAM" id="SSF53098">
    <property type="entry name" value="Ribonuclease H-like"/>
    <property type="match status" value="1"/>
</dbReference>
<organism evidence="3 5">
    <name type="scientific">Streptomyces aquilus</name>
    <dbReference type="NCBI Taxonomy" id="2548456"/>
    <lineage>
        <taxon>Bacteria</taxon>
        <taxon>Bacillati</taxon>
        <taxon>Actinomycetota</taxon>
        <taxon>Actinomycetes</taxon>
        <taxon>Kitasatosporales</taxon>
        <taxon>Streptomycetaceae</taxon>
        <taxon>Streptomyces</taxon>
    </lineage>
</organism>
<dbReference type="GO" id="GO:0003677">
    <property type="term" value="F:DNA binding"/>
    <property type="evidence" value="ECO:0007669"/>
    <property type="project" value="InterPro"/>
</dbReference>